<keyword evidence="2" id="KW-0812">Transmembrane</keyword>
<evidence type="ECO:0000256" key="2">
    <source>
        <dbReference type="SAM" id="Phobius"/>
    </source>
</evidence>
<protein>
    <submittedName>
        <fullName evidence="3">Uncharacterized protein</fullName>
    </submittedName>
</protein>
<proteinExistence type="predicted"/>
<organism evidence="3 4">
    <name type="scientific">Nocardia halotolerans</name>
    <dbReference type="NCBI Taxonomy" id="1755878"/>
    <lineage>
        <taxon>Bacteria</taxon>
        <taxon>Bacillati</taxon>
        <taxon>Actinomycetota</taxon>
        <taxon>Actinomycetes</taxon>
        <taxon>Mycobacteriales</taxon>
        <taxon>Nocardiaceae</taxon>
        <taxon>Nocardia</taxon>
    </lineage>
</organism>
<feature type="compositionally biased region" description="Low complexity" evidence="1">
    <location>
        <begin position="46"/>
        <end position="62"/>
    </location>
</feature>
<evidence type="ECO:0000313" key="3">
    <source>
        <dbReference type="EMBL" id="MFC4374663.1"/>
    </source>
</evidence>
<accession>A0ABV8VH43</accession>
<dbReference type="EMBL" id="JBHSDL010000014">
    <property type="protein sequence ID" value="MFC4374663.1"/>
    <property type="molecule type" value="Genomic_DNA"/>
</dbReference>
<feature type="compositionally biased region" description="Low complexity" evidence="1">
    <location>
        <begin position="73"/>
        <end position="83"/>
    </location>
</feature>
<feature type="region of interest" description="Disordered" evidence="1">
    <location>
        <begin position="43"/>
        <end position="83"/>
    </location>
</feature>
<name>A0ABV8VH43_9NOCA</name>
<gene>
    <name evidence="3" type="ORF">ACFO5K_11195</name>
</gene>
<reference evidence="4" key="1">
    <citation type="journal article" date="2019" name="Int. J. Syst. Evol. Microbiol.">
        <title>The Global Catalogue of Microorganisms (GCM) 10K type strain sequencing project: providing services to taxonomists for standard genome sequencing and annotation.</title>
        <authorList>
            <consortium name="The Broad Institute Genomics Platform"/>
            <consortium name="The Broad Institute Genome Sequencing Center for Infectious Disease"/>
            <person name="Wu L."/>
            <person name="Ma J."/>
        </authorList>
    </citation>
    <scope>NUCLEOTIDE SEQUENCE [LARGE SCALE GENOMIC DNA]</scope>
    <source>
        <strain evidence="4">IBRC-M 10490</strain>
    </source>
</reference>
<feature type="transmembrane region" description="Helical" evidence="2">
    <location>
        <begin position="105"/>
        <end position="130"/>
    </location>
</feature>
<evidence type="ECO:0000313" key="4">
    <source>
        <dbReference type="Proteomes" id="UP001595844"/>
    </source>
</evidence>
<keyword evidence="2" id="KW-1133">Transmembrane helix</keyword>
<keyword evidence="4" id="KW-1185">Reference proteome</keyword>
<comment type="caution">
    <text evidence="3">The sequence shown here is derived from an EMBL/GenBank/DDBJ whole genome shotgun (WGS) entry which is preliminary data.</text>
</comment>
<dbReference type="Proteomes" id="UP001595844">
    <property type="component" value="Unassembled WGS sequence"/>
</dbReference>
<evidence type="ECO:0000256" key="1">
    <source>
        <dbReference type="SAM" id="MobiDB-lite"/>
    </source>
</evidence>
<keyword evidence="2" id="KW-0472">Membrane</keyword>
<sequence length="162" mass="17277">MRDRARGPRTFDITMAEVDLAFATVPRSEAARHPALIARTAECGPGARTGESARRAGASARSAVDRGPGHTGSFSDLSSSVRRSLPEGRRARLAHPLNRVERAQLGFAALALTALMTALIVVAFLGLAHLRAGGFSDRLEPARDSVSERVDHSVDGLSWPVR</sequence>